<dbReference type="AlphaFoldDB" id="A0A7V3E7W8"/>
<sequence>MKSKRSFILIILFSFILYQCSIYQTMTNLSRLQFKVGNINGFKVNNIDITNKSSLKDFSPTDVLTLTSSFSQGKLPVSFVLNVDAKNPNDGTGGYARTDATLKSFKWRLFIDDTETISGDIDSPVTVPGTGEVTKIPLRINIDLFQFFKNQGFDKVINLALTLGGKNSTTSKITLYATPTVSTIFGDIKYPGELKIIDTQFTN</sequence>
<dbReference type="EMBL" id="DSUJ01000008">
    <property type="protein sequence ID" value="HFI91787.1"/>
    <property type="molecule type" value="Genomic_DNA"/>
</dbReference>
<protein>
    <recommendedName>
        <fullName evidence="2">Late embryogenesis abundant protein LEA-2 subgroup domain-containing protein</fullName>
    </recommendedName>
</protein>
<evidence type="ECO:0000313" key="1">
    <source>
        <dbReference type="EMBL" id="HFI91787.1"/>
    </source>
</evidence>
<proteinExistence type="predicted"/>
<reference evidence="1" key="1">
    <citation type="journal article" date="2020" name="mSystems">
        <title>Genome- and Community-Level Interaction Insights into Carbon Utilization and Element Cycling Functions of Hydrothermarchaeota in Hydrothermal Sediment.</title>
        <authorList>
            <person name="Zhou Z."/>
            <person name="Liu Y."/>
            <person name="Xu W."/>
            <person name="Pan J."/>
            <person name="Luo Z.H."/>
            <person name="Li M."/>
        </authorList>
    </citation>
    <scope>NUCLEOTIDE SEQUENCE [LARGE SCALE GENOMIC DNA]</scope>
    <source>
        <strain evidence="1">SpSt-479</strain>
    </source>
</reference>
<organism evidence="1">
    <name type="scientific">Ignavibacterium album</name>
    <dbReference type="NCBI Taxonomy" id="591197"/>
    <lineage>
        <taxon>Bacteria</taxon>
        <taxon>Pseudomonadati</taxon>
        <taxon>Ignavibacteriota</taxon>
        <taxon>Ignavibacteria</taxon>
        <taxon>Ignavibacteriales</taxon>
        <taxon>Ignavibacteriaceae</taxon>
        <taxon>Ignavibacterium</taxon>
    </lineage>
</organism>
<dbReference type="Gene3D" id="2.60.40.1820">
    <property type="match status" value="1"/>
</dbReference>
<gene>
    <name evidence="1" type="ORF">ENS31_09720</name>
</gene>
<evidence type="ECO:0008006" key="2">
    <source>
        <dbReference type="Google" id="ProtNLM"/>
    </source>
</evidence>
<comment type="caution">
    <text evidence="1">The sequence shown here is derived from an EMBL/GenBank/DDBJ whole genome shotgun (WGS) entry which is preliminary data.</text>
</comment>
<dbReference type="SUPFAM" id="SSF117070">
    <property type="entry name" value="LEA14-like"/>
    <property type="match status" value="1"/>
</dbReference>
<name>A0A7V3E7W8_9BACT</name>
<accession>A0A7V3E7W8</accession>